<name>A0A6L9Y319_9MICO</name>
<accession>A0A6L9Y319</accession>
<organism evidence="1 2">
    <name type="scientific">Leifsonia tongyongensis</name>
    <dbReference type="NCBI Taxonomy" id="1268043"/>
    <lineage>
        <taxon>Bacteria</taxon>
        <taxon>Bacillati</taxon>
        <taxon>Actinomycetota</taxon>
        <taxon>Actinomycetes</taxon>
        <taxon>Micrococcales</taxon>
        <taxon>Microbacteriaceae</taxon>
        <taxon>Leifsonia</taxon>
    </lineage>
</organism>
<proteinExistence type="predicted"/>
<dbReference type="GO" id="GO:0005975">
    <property type="term" value="P:carbohydrate metabolic process"/>
    <property type="evidence" value="ECO:0007669"/>
    <property type="project" value="InterPro"/>
</dbReference>
<dbReference type="Gene3D" id="2.70.98.10">
    <property type="match status" value="1"/>
</dbReference>
<dbReference type="SUPFAM" id="SSF74650">
    <property type="entry name" value="Galactose mutarotase-like"/>
    <property type="match status" value="1"/>
</dbReference>
<protein>
    <submittedName>
        <fullName evidence="1">DUF4432 family protein</fullName>
    </submittedName>
</protein>
<dbReference type="Pfam" id="PF14486">
    <property type="entry name" value="DUF4432"/>
    <property type="match status" value="1"/>
</dbReference>
<dbReference type="InterPro" id="IPR011013">
    <property type="entry name" value="Gal_mutarotase_sf_dom"/>
</dbReference>
<dbReference type="EMBL" id="JAAGWY010000006">
    <property type="protein sequence ID" value="NEN07976.1"/>
    <property type="molecule type" value="Genomic_DNA"/>
</dbReference>
<evidence type="ECO:0000313" key="1">
    <source>
        <dbReference type="EMBL" id="NEN07976.1"/>
    </source>
</evidence>
<dbReference type="InterPro" id="IPR027839">
    <property type="entry name" value="DUF4432"/>
</dbReference>
<reference evidence="1 2" key="1">
    <citation type="journal article" date="2014" name="J. Microbiol.">
        <title>Diaminobutyricibacter tongyongensis gen. nov., sp. nov. and Homoserinibacter gongjuensis gen. nov., sp. nov. belong to the family Microbacteriaceae.</title>
        <authorList>
            <person name="Kim S.J."/>
            <person name="Ahn J.H."/>
            <person name="Weon H.Y."/>
            <person name="Hamada M."/>
            <person name="Suzuki K."/>
            <person name="Kwon S.W."/>
        </authorList>
    </citation>
    <scope>NUCLEOTIDE SEQUENCE [LARGE SCALE GENOMIC DNA]</scope>
    <source>
        <strain evidence="1 2">NBRC 108724</strain>
    </source>
</reference>
<dbReference type="RefSeq" id="WP_163291477.1">
    <property type="nucleotide sequence ID" value="NZ_JAAGWY010000006.1"/>
</dbReference>
<gene>
    <name evidence="1" type="ORF">G3T36_19130</name>
</gene>
<keyword evidence="2" id="KW-1185">Reference proteome</keyword>
<dbReference type="Proteomes" id="UP000474967">
    <property type="component" value="Unassembled WGS sequence"/>
</dbReference>
<comment type="caution">
    <text evidence="1">The sequence shown here is derived from an EMBL/GenBank/DDBJ whole genome shotgun (WGS) entry which is preliminary data.</text>
</comment>
<dbReference type="GO" id="GO:0003824">
    <property type="term" value="F:catalytic activity"/>
    <property type="evidence" value="ECO:0007669"/>
    <property type="project" value="InterPro"/>
</dbReference>
<dbReference type="AlphaFoldDB" id="A0A6L9Y319"/>
<dbReference type="GO" id="GO:0030246">
    <property type="term" value="F:carbohydrate binding"/>
    <property type="evidence" value="ECO:0007669"/>
    <property type="project" value="InterPro"/>
</dbReference>
<dbReference type="InterPro" id="IPR014718">
    <property type="entry name" value="GH-type_carb-bd"/>
</dbReference>
<evidence type="ECO:0000313" key="2">
    <source>
        <dbReference type="Proteomes" id="UP000474967"/>
    </source>
</evidence>
<sequence>MSVIPQHAITLRSPLLTVVLDPRRGAEVFSVVENTSGSEVMWSTPSRDRAEQVLAGAPYVSADSFANFFAGYRGGWQTLSPNAGAPRTVHGAAVGFHGEVAVSAWTVVDARDNVVILRLELLSLPVCIEREVRLHQGTLQVQDRLTNLSAQALEFDYVQHPAFGADLLSDECRIETGARRFTADPETDGTVAAGESFGWPNATTVAGDPLDLTLLPAPGTAQLVFGWLSDFERPWYRVTNTRTGLTVEVEWDADQLPYAWFWQELNYSADFPWFRRARVIAIEPASTPTSGPDRRSVLALDAEQSTTIRTMLTVSRSPASAG</sequence>